<dbReference type="Pfam" id="PF21993">
    <property type="entry name" value="TetR_C_13_2"/>
    <property type="match status" value="1"/>
</dbReference>
<dbReference type="InterPro" id="IPR001647">
    <property type="entry name" value="HTH_TetR"/>
</dbReference>
<reference evidence="6 7" key="1">
    <citation type="submission" date="2016-10" db="EMBL/GenBank/DDBJ databases">
        <authorList>
            <person name="de Groot N.N."/>
        </authorList>
    </citation>
    <scope>NUCLEOTIDE SEQUENCE [LARGE SCALE GENOMIC DNA]</scope>
    <source>
        <strain evidence="6 7">DSM 43019</strain>
    </source>
</reference>
<dbReference type="AlphaFoldDB" id="A0A1I2KAK1"/>
<accession>A0A1I2KAK1</accession>
<proteinExistence type="predicted"/>
<keyword evidence="1" id="KW-0805">Transcription regulation</keyword>
<evidence type="ECO:0000256" key="2">
    <source>
        <dbReference type="ARBA" id="ARBA00023125"/>
    </source>
</evidence>
<keyword evidence="2 4" id="KW-0238">DNA-binding</keyword>
<dbReference type="Proteomes" id="UP000199645">
    <property type="component" value="Unassembled WGS sequence"/>
</dbReference>
<dbReference type="PANTHER" id="PTHR30055">
    <property type="entry name" value="HTH-TYPE TRANSCRIPTIONAL REGULATOR RUTR"/>
    <property type="match status" value="1"/>
</dbReference>
<evidence type="ECO:0000256" key="1">
    <source>
        <dbReference type="ARBA" id="ARBA00023015"/>
    </source>
</evidence>
<dbReference type="OrthoDB" id="9811084at2"/>
<evidence type="ECO:0000313" key="6">
    <source>
        <dbReference type="EMBL" id="SFF64075.1"/>
    </source>
</evidence>
<dbReference type="PROSITE" id="PS50977">
    <property type="entry name" value="HTH_TETR_2"/>
    <property type="match status" value="1"/>
</dbReference>
<keyword evidence="7" id="KW-1185">Reference proteome</keyword>
<feature type="DNA-binding region" description="H-T-H motif" evidence="4">
    <location>
        <begin position="35"/>
        <end position="54"/>
    </location>
</feature>
<sequence length="203" mass="22055">MTNSTGQRVSAAEKLRRLTDATVRVFHEQGVERTTLADIARDADVPLGNVYYYFKTKDALIQAAVAAHGAYQDALLARLAEQADPRARLAGLVEDWIDQREQAARRGCPTATLAIELGKRGDHDSLAAEATAIFRRLLDWIADQFKAIGADDPDGSALSLLSRYEGMAVLAHVLRDATVILEEGGRLLSWLDSVGRPPADSGE</sequence>
<feature type="domain" description="HTH tetR-type" evidence="5">
    <location>
        <begin position="12"/>
        <end position="72"/>
    </location>
</feature>
<protein>
    <submittedName>
        <fullName evidence="6">DNA-binding transcriptional regulator, AcrR family</fullName>
    </submittedName>
</protein>
<dbReference type="SUPFAM" id="SSF48498">
    <property type="entry name" value="Tetracyclin repressor-like, C-terminal domain"/>
    <property type="match status" value="1"/>
</dbReference>
<dbReference type="Pfam" id="PF00440">
    <property type="entry name" value="TetR_N"/>
    <property type="match status" value="1"/>
</dbReference>
<dbReference type="PRINTS" id="PR00455">
    <property type="entry name" value="HTHTETR"/>
</dbReference>
<evidence type="ECO:0000313" key="7">
    <source>
        <dbReference type="Proteomes" id="UP000199645"/>
    </source>
</evidence>
<dbReference type="PANTHER" id="PTHR30055:SF234">
    <property type="entry name" value="HTH-TYPE TRANSCRIPTIONAL REGULATOR BETI"/>
    <property type="match status" value="1"/>
</dbReference>
<dbReference type="GO" id="GO:0003700">
    <property type="term" value="F:DNA-binding transcription factor activity"/>
    <property type="evidence" value="ECO:0007669"/>
    <property type="project" value="TreeGrafter"/>
</dbReference>
<organism evidence="6 7">
    <name type="scientific">Actinoplanes philippinensis</name>
    <dbReference type="NCBI Taxonomy" id="35752"/>
    <lineage>
        <taxon>Bacteria</taxon>
        <taxon>Bacillati</taxon>
        <taxon>Actinomycetota</taxon>
        <taxon>Actinomycetes</taxon>
        <taxon>Micromonosporales</taxon>
        <taxon>Micromonosporaceae</taxon>
        <taxon>Actinoplanes</taxon>
    </lineage>
</organism>
<dbReference type="InterPro" id="IPR054156">
    <property type="entry name" value="YxaF_TetR_C"/>
</dbReference>
<evidence type="ECO:0000259" key="5">
    <source>
        <dbReference type="PROSITE" id="PS50977"/>
    </source>
</evidence>
<name>A0A1I2KAK1_9ACTN</name>
<dbReference type="InterPro" id="IPR036271">
    <property type="entry name" value="Tet_transcr_reg_TetR-rel_C_sf"/>
</dbReference>
<dbReference type="Gene3D" id="1.10.357.10">
    <property type="entry name" value="Tetracycline Repressor, domain 2"/>
    <property type="match status" value="1"/>
</dbReference>
<dbReference type="EMBL" id="FONV01000016">
    <property type="protein sequence ID" value="SFF64075.1"/>
    <property type="molecule type" value="Genomic_DNA"/>
</dbReference>
<keyword evidence="3" id="KW-0804">Transcription</keyword>
<dbReference type="InterPro" id="IPR009057">
    <property type="entry name" value="Homeodomain-like_sf"/>
</dbReference>
<dbReference type="GO" id="GO:0000976">
    <property type="term" value="F:transcription cis-regulatory region binding"/>
    <property type="evidence" value="ECO:0007669"/>
    <property type="project" value="TreeGrafter"/>
</dbReference>
<dbReference type="InterPro" id="IPR050109">
    <property type="entry name" value="HTH-type_TetR-like_transc_reg"/>
</dbReference>
<evidence type="ECO:0000256" key="3">
    <source>
        <dbReference type="ARBA" id="ARBA00023163"/>
    </source>
</evidence>
<gene>
    <name evidence="6" type="ORF">SAMN05421541_11636</name>
</gene>
<dbReference type="SUPFAM" id="SSF46689">
    <property type="entry name" value="Homeodomain-like"/>
    <property type="match status" value="1"/>
</dbReference>
<dbReference type="STRING" id="35752.SAMN05421541_11636"/>
<evidence type="ECO:0000256" key="4">
    <source>
        <dbReference type="PROSITE-ProRule" id="PRU00335"/>
    </source>
</evidence>